<dbReference type="InterPro" id="IPR001173">
    <property type="entry name" value="Glyco_trans_2-like"/>
</dbReference>
<evidence type="ECO:0000259" key="1">
    <source>
        <dbReference type="Pfam" id="PF00535"/>
    </source>
</evidence>
<accession>A0A3B0YIC1</accession>
<dbReference type="Gene3D" id="3.90.550.10">
    <property type="entry name" value="Spore Coat Polysaccharide Biosynthesis Protein SpsA, Chain A"/>
    <property type="match status" value="1"/>
</dbReference>
<evidence type="ECO:0000313" key="2">
    <source>
        <dbReference type="EMBL" id="VAW76500.1"/>
    </source>
</evidence>
<organism evidence="2">
    <name type="scientific">hydrothermal vent metagenome</name>
    <dbReference type="NCBI Taxonomy" id="652676"/>
    <lineage>
        <taxon>unclassified sequences</taxon>
        <taxon>metagenomes</taxon>
        <taxon>ecological metagenomes</taxon>
    </lineage>
</organism>
<feature type="domain" description="Glycosyltransferase 2-like" evidence="1">
    <location>
        <begin position="19"/>
        <end position="141"/>
    </location>
</feature>
<name>A0A3B0YIC1_9ZZZZ</name>
<dbReference type="Pfam" id="PF00535">
    <property type="entry name" value="Glycos_transf_2"/>
    <property type="match status" value="1"/>
</dbReference>
<dbReference type="GO" id="GO:0016740">
    <property type="term" value="F:transferase activity"/>
    <property type="evidence" value="ECO:0007669"/>
    <property type="project" value="UniProtKB-KW"/>
</dbReference>
<dbReference type="SUPFAM" id="SSF53448">
    <property type="entry name" value="Nucleotide-diphospho-sugar transferases"/>
    <property type="match status" value="1"/>
</dbReference>
<keyword evidence="2" id="KW-0808">Transferase</keyword>
<protein>
    <submittedName>
        <fullName evidence="2">Glycosyl transferase, group 2 family</fullName>
    </submittedName>
</protein>
<dbReference type="AlphaFoldDB" id="A0A3B0YIC1"/>
<gene>
    <name evidence="2" type="ORF">MNBD_GAMMA14-1105</name>
</gene>
<dbReference type="PANTHER" id="PTHR43179">
    <property type="entry name" value="RHAMNOSYLTRANSFERASE WBBL"/>
    <property type="match status" value="1"/>
</dbReference>
<dbReference type="CDD" id="cd04186">
    <property type="entry name" value="GT_2_like_c"/>
    <property type="match status" value="1"/>
</dbReference>
<feature type="non-terminal residue" evidence="2">
    <location>
        <position position="1"/>
    </location>
</feature>
<dbReference type="EMBL" id="UOFM01000179">
    <property type="protein sequence ID" value="VAW76500.1"/>
    <property type="molecule type" value="Genomic_DNA"/>
</dbReference>
<reference evidence="2" key="1">
    <citation type="submission" date="2018-06" db="EMBL/GenBank/DDBJ databases">
        <authorList>
            <person name="Zhirakovskaya E."/>
        </authorList>
    </citation>
    <scope>NUCLEOTIDE SEQUENCE</scope>
</reference>
<dbReference type="InterPro" id="IPR029044">
    <property type="entry name" value="Nucleotide-diphossugar_trans"/>
</dbReference>
<dbReference type="PANTHER" id="PTHR43179:SF7">
    <property type="entry name" value="RHAMNOSYLTRANSFERASE WBBL"/>
    <property type="match status" value="1"/>
</dbReference>
<proteinExistence type="predicted"/>
<sequence length="463" mass="52520">YKPGVFYVEYQHDATPFVSIIIPTKDKLEILEPCVSSLLEKTRYQHFEVIVVDNNSSKPETLEYFDKIQRDDSRVSVIKYPEPYNYSAINNLAAKQAKGDYLVLLNNDTAVIKEDWLERMLSLGQREDVGIVGARLLYPDATIQHAGVVVGMTGIADHSHIGAETESPGYMGQNLTVRGVSAVTAACLLIKKDLFFSVNGLDEEHFAVLFNDVDLCLKVGKQGSRIVYTPYALLMHHGSFSLKKKVNKPDDAAHRQQECLALVQKWLPVLANDPAYNRNLCLYSQDVAPEERFIPGWDMHRHDCLRVVVFPANDWCDANFAAKPVFSQLQKNNGLRCSYITTHNDVGKRALEPAELERGKPDVLLFHTSMSDSYLKALEYYSVFNKSAFKVLMLDDPQCFPSTKRKKRSKRGEEKEQRIRKALASCDRLLVTTRQLEEAWSSVIDDIKVVPGHVEMQNWDELS</sequence>
<feature type="non-terminal residue" evidence="2">
    <location>
        <position position="463"/>
    </location>
</feature>